<accession>A0A397IPU4</accession>
<comment type="caution">
    <text evidence="2">The sequence shown here is derived from an EMBL/GenBank/DDBJ whole genome shotgun (WGS) entry which is preliminary data.</text>
</comment>
<evidence type="ECO:0000256" key="1">
    <source>
        <dbReference type="SAM" id="MobiDB-lite"/>
    </source>
</evidence>
<sequence length="61" mass="6829">MNLHFDIINIEFKSSSQSPLSPSTTTSSSSTEEDESLFNATVNSVLEGHWKEKSHNKSSWN</sequence>
<evidence type="ECO:0000313" key="3">
    <source>
        <dbReference type="Proteomes" id="UP000266861"/>
    </source>
</evidence>
<gene>
    <name evidence="2" type="ORF">Glove_199g151</name>
</gene>
<dbReference type="EMBL" id="PQFF01000187">
    <property type="protein sequence ID" value="RHZ76268.1"/>
    <property type="molecule type" value="Genomic_DNA"/>
</dbReference>
<feature type="region of interest" description="Disordered" evidence="1">
    <location>
        <begin position="15"/>
        <end position="42"/>
    </location>
</feature>
<protein>
    <submittedName>
        <fullName evidence="2">Uncharacterized protein</fullName>
    </submittedName>
</protein>
<name>A0A397IPU4_9GLOM</name>
<dbReference type="Proteomes" id="UP000266861">
    <property type="component" value="Unassembled WGS sequence"/>
</dbReference>
<feature type="compositionally biased region" description="Low complexity" evidence="1">
    <location>
        <begin position="15"/>
        <end position="30"/>
    </location>
</feature>
<proteinExistence type="predicted"/>
<reference evidence="2 3" key="1">
    <citation type="submission" date="2018-08" db="EMBL/GenBank/DDBJ databases">
        <title>Genome and evolution of the arbuscular mycorrhizal fungus Diversispora epigaea (formerly Glomus versiforme) and its bacterial endosymbionts.</title>
        <authorList>
            <person name="Sun X."/>
            <person name="Fei Z."/>
            <person name="Harrison M."/>
        </authorList>
    </citation>
    <scope>NUCLEOTIDE SEQUENCE [LARGE SCALE GENOMIC DNA]</scope>
    <source>
        <strain evidence="2 3">IT104</strain>
    </source>
</reference>
<keyword evidence="3" id="KW-1185">Reference proteome</keyword>
<evidence type="ECO:0000313" key="2">
    <source>
        <dbReference type="EMBL" id="RHZ76268.1"/>
    </source>
</evidence>
<dbReference type="AlphaFoldDB" id="A0A397IPU4"/>
<organism evidence="2 3">
    <name type="scientific">Diversispora epigaea</name>
    <dbReference type="NCBI Taxonomy" id="1348612"/>
    <lineage>
        <taxon>Eukaryota</taxon>
        <taxon>Fungi</taxon>
        <taxon>Fungi incertae sedis</taxon>
        <taxon>Mucoromycota</taxon>
        <taxon>Glomeromycotina</taxon>
        <taxon>Glomeromycetes</taxon>
        <taxon>Diversisporales</taxon>
        <taxon>Diversisporaceae</taxon>
        <taxon>Diversispora</taxon>
    </lineage>
</organism>